<evidence type="ECO:0000313" key="3">
    <source>
        <dbReference type="Proteomes" id="UP000694580"/>
    </source>
</evidence>
<reference evidence="2" key="3">
    <citation type="submission" date="2025-09" db="UniProtKB">
        <authorList>
            <consortium name="Ensembl"/>
        </authorList>
    </citation>
    <scope>IDENTIFICATION</scope>
</reference>
<dbReference type="Proteomes" id="UP000694580">
    <property type="component" value="Chromosome 4"/>
</dbReference>
<accession>A0AAY4CLG6</accession>
<evidence type="ECO:0000313" key="2">
    <source>
        <dbReference type="Ensembl" id="ENSDCDP00010034017.1"/>
    </source>
</evidence>
<reference evidence="2" key="2">
    <citation type="submission" date="2025-08" db="UniProtKB">
        <authorList>
            <consortium name="Ensembl"/>
        </authorList>
    </citation>
    <scope>IDENTIFICATION</scope>
</reference>
<name>A0AAY4CLG6_9TELE</name>
<dbReference type="AlphaFoldDB" id="A0AAY4CLG6"/>
<protein>
    <submittedName>
        <fullName evidence="2">Uncharacterized protein</fullName>
    </submittedName>
</protein>
<evidence type="ECO:0000256" key="1">
    <source>
        <dbReference type="SAM" id="MobiDB-lite"/>
    </source>
</evidence>
<sequence>IVPTSLGHHSCSSGLPGHHLAYTPSPCRGSGRLGTHRTAGDQIKLC</sequence>
<dbReference type="Ensembl" id="ENSDCDT00010042039.1">
    <property type="protein sequence ID" value="ENSDCDP00010034017.1"/>
    <property type="gene ID" value="ENSDCDG00010021576.1"/>
</dbReference>
<dbReference type="GeneTree" id="ENSGT00940000177724"/>
<reference evidence="2 3" key="1">
    <citation type="submission" date="2020-06" db="EMBL/GenBank/DDBJ databases">
        <authorList>
            <consortium name="Wellcome Sanger Institute Data Sharing"/>
        </authorList>
    </citation>
    <scope>NUCLEOTIDE SEQUENCE [LARGE SCALE GENOMIC DNA]</scope>
</reference>
<feature type="region of interest" description="Disordered" evidence="1">
    <location>
        <begin position="26"/>
        <end position="46"/>
    </location>
</feature>
<proteinExistence type="predicted"/>
<keyword evidence="3" id="KW-1185">Reference proteome</keyword>
<organism evidence="2 3">
    <name type="scientific">Denticeps clupeoides</name>
    <name type="common">denticle herring</name>
    <dbReference type="NCBI Taxonomy" id="299321"/>
    <lineage>
        <taxon>Eukaryota</taxon>
        <taxon>Metazoa</taxon>
        <taxon>Chordata</taxon>
        <taxon>Craniata</taxon>
        <taxon>Vertebrata</taxon>
        <taxon>Euteleostomi</taxon>
        <taxon>Actinopterygii</taxon>
        <taxon>Neopterygii</taxon>
        <taxon>Teleostei</taxon>
        <taxon>Clupei</taxon>
        <taxon>Clupeiformes</taxon>
        <taxon>Denticipitoidei</taxon>
        <taxon>Denticipitidae</taxon>
        <taxon>Denticeps</taxon>
    </lineage>
</organism>